<protein>
    <submittedName>
        <fullName evidence="5">Alanyl-tRNA editing protein</fullName>
    </submittedName>
</protein>
<dbReference type="InterPro" id="IPR051335">
    <property type="entry name" value="Alanyl-tRNA_Editing_Enzymes"/>
</dbReference>
<name>A0A2G9FNS2_9FUSO</name>
<dbReference type="SUPFAM" id="SSF55186">
    <property type="entry name" value="ThrRS/AlaRS common domain"/>
    <property type="match status" value="1"/>
</dbReference>
<organism evidence="5 6">
    <name type="scientific">Fusobacterium animalis</name>
    <dbReference type="NCBI Taxonomy" id="76859"/>
    <lineage>
        <taxon>Bacteria</taxon>
        <taxon>Fusobacteriati</taxon>
        <taxon>Fusobacteriota</taxon>
        <taxon>Fusobacteriia</taxon>
        <taxon>Fusobacteriales</taxon>
        <taxon>Fusobacteriaceae</taxon>
        <taxon>Fusobacterium</taxon>
    </lineage>
</organism>
<dbReference type="RefSeq" id="WP_158410021.1">
    <property type="nucleotide sequence ID" value="NZ_CP056023.1"/>
</dbReference>
<dbReference type="InterPro" id="IPR018163">
    <property type="entry name" value="Thr/Ala-tRNA-synth_IIc_edit"/>
</dbReference>
<dbReference type="GO" id="GO:0004812">
    <property type="term" value="F:aminoacyl-tRNA ligase activity"/>
    <property type="evidence" value="ECO:0007669"/>
    <property type="project" value="InterPro"/>
</dbReference>
<feature type="domain" description="Threonyl/alanyl tRNA synthetase SAD" evidence="4">
    <location>
        <begin position="165"/>
        <end position="208"/>
    </location>
</feature>
<gene>
    <name evidence="5" type="ORF">CI114_00635</name>
</gene>
<dbReference type="InterPro" id="IPR012947">
    <property type="entry name" value="tRNA_SAD"/>
</dbReference>
<keyword evidence="3" id="KW-0862">Zinc</keyword>
<dbReference type="Gene3D" id="3.30.980.10">
    <property type="entry name" value="Threonyl-trna Synthetase, Chain A, domain 2"/>
    <property type="match status" value="1"/>
</dbReference>
<dbReference type="GO" id="GO:0046872">
    <property type="term" value="F:metal ion binding"/>
    <property type="evidence" value="ECO:0007669"/>
    <property type="project" value="UniProtKB-KW"/>
</dbReference>
<dbReference type="PANTHER" id="PTHR43462:SF1">
    <property type="entry name" value="ALANYL-TRNA EDITING PROTEIN AARSD1"/>
    <property type="match status" value="1"/>
</dbReference>
<dbReference type="AlphaFoldDB" id="A0A2G9FNS2"/>
<accession>A0A2G9FNS2</accession>
<evidence type="ECO:0000313" key="6">
    <source>
        <dbReference type="Proteomes" id="UP000230719"/>
    </source>
</evidence>
<proteinExistence type="predicted"/>
<comment type="cofactor">
    <cofactor evidence="1">
        <name>Zn(2+)</name>
        <dbReference type="ChEBI" id="CHEBI:29105"/>
    </cofactor>
</comment>
<sequence>MENKKVNIKKISDKTYEILNSPFYTDGKGGQLGDRGTISDANIIEVKENLVILDKDLEDGEYTYFIDEKRREDIRQQHTAQHIFSAEAYNNFGLNTVGFRMAEEYTTVDLDQKDISKEIIDKLEELVNKDIKADIVIEEEIYTNEEAHKIEDLRKAIKDKIKGDIRFIKIGNIDICACAGFHVSRTSEIEIFKLINHENIKGNYTRFYFLAGERAKADYNKKHDIIKKLTNVFSCKDDEILEMLDKSLTEKAKITTELKSLSMKYAELMVKDFENTFIEYKEHKILIYNEDENLASILARFVNLDKFLLLSGYDKNFSLNSNIYDCKAIILNITKSFPTIKGGGGKNKGNIKLDKTYSRDELIGLIKKGIDNNNEQ</sequence>
<dbReference type="GO" id="GO:0005524">
    <property type="term" value="F:ATP binding"/>
    <property type="evidence" value="ECO:0007669"/>
    <property type="project" value="InterPro"/>
</dbReference>
<dbReference type="Pfam" id="PF07973">
    <property type="entry name" value="tRNA_SAD"/>
    <property type="match status" value="1"/>
</dbReference>
<evidence type="ECO:0000259" key="4">
    <source>
        <dbReference type="SMART" id="SM00863"/>
    </source>
</evidence>
<evidence type="ECO:0000256" key="3">
    <source>
        <dbReference type="ARBA" id="ARBA00022833"/>
    </source>
</evidence>
<dbReference type="GO" id="GO:0002161">
    <property type="term" value="F:aminoacyl-tRNA deacylase activity"/>
    <property type="evidence" value="ECO:0007669"/>
    <property type="project" value="UniProtKB-ARBA"/>
</dbReference>
<evidence type="ECO:0000256" key="1">
    <source>
        <dbReference type="ARBA" id="ARBA00001947"/>
    </source>
</evidence>
<dbReference type="SMART" id="SM00863">
    <property type="entry name" value="tRNA_SAD"/>
    <property type="match status" value="1"/>
</dbReference>
<dbReference type="GO" id="GO:0043039">
    <property type="term" value="P:tRNA aminoacylation"/>
    <property type="evidence" value="ECO:0007669"/>
    <property type="project" value="InterPro"/>
</dbReference>
<keyword evidence="2" id="KW-0479">Metal-binding</keyword>
<dbReference type="PANTHER" id="PTHR43462">
    <property type="entry name" value="ALANYL-TRNA EDITING PROTEIN"/>
    <property type="match status" value="1"/>
</dbReference>
<evidence type="ECO:0000256" key="2">
    <source>
        <dbReference type="ARBA" id="ARBA00022723"/>
    </source>
</evidence>
<dbReference type="EMBL" id="NPND01000002">
    <property type="protein sequence ID" value="PIM93460.1"/>
    <property type="molecule type" value="Genomic_DNA"/>
</dbReference>
<reference evidence="5 6" key="1">
    <citation type="submission" date="2017-08" db="EMBL/GenBank/DDBJ databases">
        <title>Analysis of Fusobacterium persistence and antibiotic response in human colorectal.</title>
        <authorList>
            <person name="Bullman S."/>
        </authorList>
    </citation>
    <scope>NUCLEOTIDE SEQUENCE [LARGE SCALE GENOMIC DNA]</scope>
    <source>
        <strain evidence="5 6">P2_CP</strain>
    </source>
</reference>
<dbReference type="Proteomes" id="UP000230719">
    <property type="component" value="Unassembled WGS sequence"/>
</dbReference>
<evidence type="ECO:0000313" key="5">
    <source>
        <dbReference type="EMBL" id="PIM93460.1"/>
    </source>
</evidence>
<comment type="caution">
    <text evidence="5">The sequence shown here is derived from an EMBL/GenBank/DDBJ whole genome shotgun (WGS) entry which is preliminary data.</text>
</comment>